<organism evidence="2 3">
    <name type="scientific">Moraxella pluranimalium</name>
    <dbReference type="NCBI Taxonomy" id="470453"/>
    <lineage>
        <taxon>Bacteria</taxon>
        <taxon>Pseudomonadati</taxon>
        <taxon>Pseudomonadota</taxon>
        <taxon>Gammaproteobacteria</taxon>
        <taxon>Moraxellales</taxon>
        <taxon>Moraxellaceae</taxon>
        <taxon>Moraxella</taxon>
    </lineage>
</organism>
<keyword evidence="1" id="KW-1133">Transmembrane helix</keyword>
<dbReference type="AlphaFoldDB" id="A0A1T0CTK4"/>
<dbReference type="OrthoDB" id="9914840at2"/>
<dbReference type="STRING" id="470453.B0680_02390"/>
<dbReference type="EMBL" id="MUYU01000006">
    <property type="protein sequence ID" value="OOS25688.1"/>
    <property type="molecule type" value="Genomic_DNA"/>
</dbReference>
<dbReference type="RefSeq" id="WP_078253445.1">
    <property type="nucleotide sequence ID" value="NZ_MUYU01000006.1"/>
</dbReference>
<keyword evidence="1" id="KW-0472">Membrane</keyword>
<keyword evidence="1" id="KW-0812">Transmembrane</keyword>
<evidence type="ECO:0000313" key="3">
    <source>
        <dbReference type="Proteomes" id="UP000189800"/>
    </source>
</evidence>
<reference evidence="2 3" key="1">
    <citation type="submission" date="2017-02" db="EMBL/GenBank/DDBJ databases">
        <title>Draft genome sequence of Moraxella pluranimalium CCUG 54913T type strain.</title>
        <authorList>
            <person name="Salva-Serra F."/>
            <person name="Engstrom-Jakobsson H."/>
            <person name="Thorell K."/>
            <person name="Jaen-Luchoro D."/>
            <person name="Gonzales-Siles L."/>
            <person name="Karlsson R."/>
            <person name="Yazdan S."/>
            <person name="Boulund F."/>
            <person name="Johnning A."/>
            <person name="Engstrand L."/>
            <person name="Kristiansson E."/>
            <person name="Moore E."/>
        </authorList>
    </citation>
    <scope>NUCLEOTIDE SEQUENCE [LARGE SCALE GENOMIC DNA]</scope>
    <source>
        <strain evidence="2 3">CCUG 54913</strain>
    </source>
</reference>
<gene>
    <name evidence="2" type="ORF">B0680_02390</name>
</gene>
<dbReference type="Proteomes" id="UP000189800">
    <property type="component" value="Unassembled WGS sequence"/>
</dbReference>
<proteinExistence type="predicted"/>
<keyword evidence="3" id="KW-1185">Reference proteome</keyword>
<comment type="caution">
    <text evidence="2">The sequence shown here is derived from an EMBL/GenBank/DDBJ whole genome shotgun (WGS) entry which is preliminary data.</text>
</comment>
<evidence type="ECO:0000256" key="1">
    <source>
        <dbReference type="SAM" id="Phobius"/>
    </source>
</evidence>
<evidence type="ECO:0000313" key="2">
    <source>
        <dbReference type="EMBL" id="OOS25688.1"/>
    </source>
</evidence>
<name>A0A1T0CTK4_9GAMM</name>
<protein>
    <submittedName>
        <fullName evidence="2">Uncharacterized protein</fullName>
    </submittedName>
</protein>
<feature type="transmembrane region" description="Helical" evidence="1">
    <location>
        <begin position="6"/>
        <end position="24"/>
    </location>
</feature>
<sequence length="148" mass="17125">MKTHPLAIVFPIIIFIITIAHFLISGERPYGRDKPYANRSQIFQEFQQEIPKLTKGLGEPANISHTHKQGIDFVGISYSYPYNEQLIQLVHANAIEHNWQPVNIQKPNTLKFYCRNQQELSIEPSSLYPNHAIISLYFYINPKDQSCP</sequence>
<accession>A0A1T0CTK4</accession>